<evidence type="ECO:0000256" key="5">
    <source>
        <dbReference type="ARBA" id="ARBA00023163"/>
    </source>
</evidence>
<dbReference type="PANTHER" id="PTHR42756">
    <property type="entry name" value="TRANSCRIPTIONAL REGULATOR, MARR"/>
    <property type="match status" value="1"/>
</dbReference>
<proteinExistence type="inferred from homology"/>
<evidence type="ECO:0000259" key="10">
    <source>
        <dbReference type="PROSITE" id="PS50995"/>
    </source>
</evidence>
<comment type="subcellular location">
    <subcellularLocation>
        <location evidence="1">Cytoplasm</location>
    </subcellularLocation>
</comment>
<dbReference type="AlphaFoldDB" id="A0AAU9DAY4"/>
<evidence type="ECO:0000256" key="9">
    <source>
        <dbReference type="ARBA" id="ARBA00047207"/>
    </source>
</evidence>
<evidence type="ECO:0000256" key="7">
    <source>
        <dbReference type="ARBA" id="ARBA00046337"/>
    </source>
</evidence>
<dbReference type="InterPro" id="IPR023187">
    <property type="entry name" value="Tscrpt_reg_MarR-type_CS"/>
</dbReference>
<dbReference type="SMART" id="SM00347">
    <property type="entry name" value="HTH_MARR"/>
    <property type="match status" value="1"/>
</dbReference>
<keyword evidence="3" id="KW-0843">Virulence</keyword>
<evidence type="ECO:0000256" key="3">
    <source>
        <dbReference type="ARBA" id="ARBA00023026"/>
    </source>
</evidence>
<keyword evidence="4" id="KW-0238">DNA-binding</keyword>
<keyword evidence="5" id="KW-0804">Transcription</keyword>
<organism evidence="11 12">
    <name type="scientific">Xylocopilactobacillus apicola</name>
    <dbReference type="NCBI Taxonomy" id="2932184"/>
    <lineage>
        <taxon>Bacteria</taxon>
        <taxon>Bacillati</taxon>
        <taxon>Bacillota</taxon>
        <taxon>Bacilli</taxon>
        <taxon>Lactobacillales</taxon>
        <taxon>Lactobacillaceae</taxon>
        <taxon>Xylocopilactobacillus</taxon>
    </lineage>
</organism>
<feature type="domain" description="HTH marR-type" evidence="10">
    <location>
        <begin position="1"/>
        <end position="143"/>
    </location>
</feature>
<comment type="similarity">
    <text evidence="7">Belongs to the SarZ family.</text>
</comment>
<evidence type="ECO:0000256" key="2">
    <source>
        <dbReference type="ARBA" id="ARBA00023015"/>
    </source>
</evidence>
<protein>
    <recommendedName>
        <fullName evidence="6">HTH-type transcriptional regulator MgrA</fullName>
    </recommendedName>
    <alternativeName>
        <fullName evidence="8">HTH-type transcriptional regulator SarZ</fullName>
    </alternativeName>
    <alternativeName>
        <fullName evidence="9">Staphylococcal accessory regulator Z</fullName>
    </alternativeName>
</protein>
<name>A0AAU9DAY4_9LACO</name>
<dbReference type="KEGG" id="xap:XA3_11610"/>
<dbReference type="RefSeq" id="WP_317634558.1">
    <property type="nucleotide sequence ID" value="NZ_AP026802.1"/>
</dbReference>
<dbReference type="GO" id="GO:0003677">
    <property type="term" value="F:DNA binding"/>
    <property type="evidence" value="ECO:0007669"/>
    <property type="project" value="UniProtKB-KW"/>
</dbReference>
<evidence type="ECO:0000256" key="8">
    <source>
        <dbReference type="ARBA" id="ARBA00047188"/>
    </source>
</evidence>
<dbReference type="PROSITE" id="PS01117">
    <property type="entry name" value="HTH_MARR_1"/>
    <property type="match status" value="1"/>
</dbReference>
<evidence type="ECO:0000256" key="6">
    <source>
        <dbReference type="ARBA" id="ARBA00040307"/>
    </source>
</evidence>
<dbReference type="GO" id="GO:0005737">
    <property type="term" value="C:cytoplasm"/>
    <property type="evidence" value="ECO:0007669"/>
    <property type="project" value="UniProtKB-SubCell"/>
</dbReference>
<evidence type="ECO:0000313" key="12">
    <source>
        <dbReference type="Proteomes" id="UP001321861"/>
    </source>
</evidence>
<accession>A0AAU9DAY4</accession>
<dbReference type="PROSITE" id="PS50995">
    <property type="entry name" value="HTH_MARR_2"/>
    <property type="match status" value="1"/>
</dbReference>
<dbReference type="GO" id="GO:0003700">
    <property type="term" value="F:DNA-binding transcription factor activity"/>
    <property type="evidence" value="ECO:0007669"/>
    <property type="project" value="InterPro"/>
</dbReference>
<dbReference type="EMBL" id="AP026802">
    <property type="protein sequence ID" value="BDR58720.1"/>
    <property type="molecule type" value="Genomic_DNA"/>
</dbReference>
<reference evidence="11 12" key="1">
    <citation type="journal article" date="2023" name="Microbiol. Spectr.">
        <title>Symbiosis of Carpenter Bees with Uncharacterized Lactic Acid Bacteria Showing NAD Auxotrophy.</title>
        <authorList>
            <person name="Kawasaki S."/>
            <person name="Ozawa K."/>
            <person name="Mori T."/>
            <person name="Yamamoto A."/>
            <person name="Ito M."/>
            <person name="Ohkuma M."/>
            <person name="Sakamoto M."/>
            <person name="Matsutani M."/>
        </authorList>
    </citation>
    <scope>NUCLEOTIDE SEQUENCE [LARGE SCALE GENOMIC DNA]</scope>
    <source>
        <strain evidence="11 12">XA3</strain>
    </source>
</reference>
<dbReference type="Gene3D" id="1.10.10.10">
    <property type="entry name" value="Winged helix-like DNA-binding domain superfamily/Winged helix DNA-binding domain"/>
    <property type="match status" value="1"/>
</dbReference>
<keyword evidence="12" id="KW-1185">Reference proteome</keyword>
<dbReference type="InterPro" id="IPR036390">
    <property type="entry name" value="WH_DNA-bd_sf"/>
</dbReference>
<dbReference type="InterPro" id="IPR055166">
    <property type="entry name" value="Transc_reg_Sar_Rot_HTH"/>
</dbReference>
<evidence type="ECO:0000256" key="4">
    <source>
        <dbReference type="ARBA" id="ARBA00023125"/>
    </source>
</evidence>
<dbReference type="InterPro" id="IPR000835">
    <property type="entry name" value="HTH_MarR-typ"/>
</dbReference>
<dbReference type="InterPro" id="IPR036388">
    <property type="entry name" value="WH-like_DNA-bd_sf"/>
</dbReference>
<sequence length="146" mass="16560">MDNFGPLIKKANTLIEKELNNQMRKIFTETNLTGPQVALLVFLFEANGKMISQKELETTFAISHPTIRGIIKRLVQQDLINTAVPQNDKRQVVLSLTDRGVSLMNENIEQIQLTMEQVNHKIISNISKGSQEELSVNLKQIIQNFS</sequence>
<evidence type="ECO:0000256" key="1">
    <source>
        <dbReference type="ARBA" id="ARBA00004496"/>
    </source>
</evidence>
<gene>
    <name evidence="11" type="ORF">XA3_11610</name>
</gene>
<dbReference type="SUPFAM" id="SSF46785">
    <property type="entry name" value="Winged helix' DNA-binding domain"/>
    <property type="match status" value="1"/>
</dbReference>
<dbReference type="Pfam" id="PF22381">
    <property type="entry name" value="Staph_reg_Sar_Rot"/>
    <property type="match status" value="1"/>
</dbReference>
<dbReference type="Proteomes" id="UP001321861">
    <property type="component" value="Chromosome"/>
</dbReference>
<evidence type="ECO:0000313" key="11">
    <source>
        <dbReference type="EMBL" id="BDR58720.1"/>
    </source>
</evidence>
<dbReference type="PANTHER" id="PTHR42756:SF1">
    <property type="entry name" value="TRANSCRIPTIONAL REPRESSOR OF EMRAB OPERON"/>
    <property type="match status" value="1"/>
</dbReference>
<keyword evidence="2" id="KW-0805">Transcription regulation</keyword>